<organism evidence="1 2">
    <name type="scientific">Phlebia brevispora</name>
    <dbReference type="NCBI Taxonomy" id="194682"/>
    <lineage>
        <taxon>Eukaryota</taxon>
        <taxon>Fungi</taxon>
        <taxon>Dikarya</taxon>
        <taxon>Basidiomycota</taxon>
        <taxon>Agaricomycotina</taxon>
        <taxon>Agaricomycetes</taxon>
        <taxon>Polyporales</taxon>
        <taxon>Meruliaceae</taxon>
        <taxon>Phlebia</taxon>
    </lineage>
</organism>
<keyword evidence="2" id="KW-1185">Reference proteome</keyword>
<sequence length="524" mass="57715">MPIPPELPIPLPPSSDYHKQSYEVPGTKRPGQTGHYRSTAFPFLTLDNPTGFTNLVEFFDSGRKHVPGDHPMLGKRPVVGKNPLKYADYYEWWTWDAVDVRRRYVGSAVHKLFEDRVIGGPLRAVGIYSGNSPGTARVLIVAGVFSRLSAAWMLVDLATHAYDLVSVPLYDTLGKDTVEFIINHTDMPLIFVTSQHIPKLLKISSKIPTLKIIVAMEPLELESKTILAAWGEQVGVKIMDLPELEEFGKANIKPVIYPNPDTIATICYTSGTTGQPKGVVLTHGNLASACYAQLHGLNFKEVPICMAFLPLAHCYGRMAVIGTIGRGGSLGFWSNDPLLLLEDIKILRPTMLPAVPRVLNRIYQAGTLAAKMPGVKGALFRHALQVKLDRLHTTGVQTHAFWDRLVFKKARSAPMSTAAIDFLKVATNADIMEENVGSATRVWPFDATASGTVGPPHPNTEIKLVDVPAMGYTAEDKPRPRGELCIRSDACFRYYYKDEANTKAAIDEEGWQHTGDVGEIDETS</sequence>
<reference evidence="1" key="1">
    <citation type="submission" date="2022-07" db="EMBL/GenBank/DDBJ databases">
        <title>Genome Sequence of Phlebia brevispora.</title>
        <authorList>
            <person name="Buettner E."/>
        </authorList>
    </citation>
    <scope>NUCLEOTIDE SEQUENCE</scope>
    <source>
        <strain evidence="1">MPL23</strain>
    </source>
</reference>
<comment type="caution">
    <text evidence="1">The sequence shown here is derived from an EMBL/GenBank/DDBJ whole genome shotgun (WGS) entry which is preliminary data.</text>
</comment>
<dbReference type="Proteomes" id="UP001148662">
    <property type="component" value="Unassembled WGS sequence"/>
</dbReference>
<evidence type="ECO:0000313" key="1">
    <source>
        <dbReference type="EMBL" id="KAJ3551143.1"/>
    </source>
</evidence>
<evidence type="ECO:0000313" key="2">
    <source>
        <dbReference type="Proteomes" id="UP001148662"/>
    </source>
</evidence>
<accession>A0ACC1T1U1</accession>
<proteinExistence type="predicted"/>
<gene>
    <name evidence="1" type="ORF">NM688_g4894</name>
</gene>
<dbReference type="EMBL" id="JANHOG010000854">
    <property type="protein sequence ID" value="KAJ3551143.1"/>
    <property type="molecule type" value="Genomic_DNA"/>
</dbReference>
<name>A0ACC1T1U1_9APHY</name>
<protein>
    <submittedName>
        <fullName evidence="1">Uncharacterized protein</fullName>
    </submittedName>
</protein>